<sequence>MPTAINFMYRCNFSFTLFKKLVSKHGHKNTENFQVEDEEFFNEHAHTIEKTDTKLNGNKLAYKYAGSRALQEEKLAEWKHKLAATQLATDEEDAKASLSDRKF</sequence>
<dbReference type="Proteomes" id="UP000054560">
    <property type="component" value="Unassembled WGS sequence"/>
</dbReference>
<keyword evidence="2" id="KW-1185">Reference proteome</keyword>
<dbReference type="GeneID" id="25905647"/>
<proteinExistence type="predicted"/>
<accession>A0A0L0G181</accession>
<dbReference type="RefSeq" id="XP_014156471.1">
    <property type="nucleotide sequence ID" value="XM_014300996.1"/>
</dbReference>
<dbReference type="EMBL" id="KQ241914">
    <property type="protein sequence ID" value="KNC82569.1"/>
    <property type="molecule type" value="Genomic_DNA"/>
</dbReference>
<protein>
    <submittedName>
        <fullName evidence="1">Uncharacterized protein</fullName>
    </submittedName>
</protein>
<organism evidence="1 2">
    <name type="scientific">Sphaeroforma arctica JP610</name>
    <dbReference type="NCBI Taxonomy" id="667725"/>
    <lineage>
        <taxon>Eukaryota</taxon>
        <taxon>Ichthyosporea</taxon>
        <taxon>Ichthyophonida</taxon>
        <taxon>Sphaeroforma</taxon>
    </lineage>
</organism>
<evidence type="ECO:0000313" key="1">
    <source>
        <dbReference type="EMBL" id="KNC82569.1"/>
    </source>
</evidence>
<evidence type="ECO:0000313" key="2">
    <source>
        <dbReference type="Proteomes" id="UP000054560"/>
    </source>
</evidence>
<dbReference type="AlphaFoldDB" id="A0A0L0G181"/>
<name>A0A0L0G181_9EUKA</name>
<reference evidence="1 2" key="1">
    <citation type="submission" date="2011-02" db="EMBL/GenBank/DDBJ databases">
        <title>The Genome Sequence of Sphaeroforma arctica JP610.</title>
        <authorList>
            <consortium name="The Broad Institute Genome Sequencing Platform"/>
            <person name="Russ C."/>
            <person name="Cuomo C."/>
            <person name="Young S.K."/>
            <person name="Zeng Q."/>
            <person name="Gargeya S."/>
            <person name="Alvarado L."/>
            <person name="Berlin A."/>
            <person name="Chapman S.B."/>
            <person name="Chen Z."/>
            <person name="Freedman E."/>
            <person name="Gellesch M."/>
            <person name="Goldberg J."/>
            <person name="Griggs A."/>
            <person name="Gujja S."/>
            <person name="Heilman E."/>
            <person name="Heiman D."/>
            <person name="Howarth C."/>
            <person name="Mehta T."/>
            <person name="Neiman D."/>
            <person name="Pearson M."/>
            <person name="Roberts A."/>
            <person name="Saif S."/>
            <person name="Shea T."/>
            <person name="Shenoy N."/>
            <person name="Sisk P."/>
            <person name="Stolte C."/>
            <person name="Sykes S."/>
            <person name="White J."/>
            <person name="Yandava C."/>
            <person name="Burger G."/>
            <person name="Gray M.W."/>
            <person name="Holland P.W.H."/>
            <person name="King N."/>
            <person name="Lang F.B.F."/>
            <person name="Roger A.J."/>
            <person name="Ruiz-Trillo I."/>
            <person name="Haas B."/>
            <person name="Nusbaum C."/>
            <person name="Birren B."/>
        </authorList>
    </citation>
    <scope>NUCLEOTIDE SEQUENCE [LARGE SCALE GENOMIC DNA]</scope>
    <source>
        <strain evidence="1 2">JP610</strain>
    </source>
</reference>
<gene>
    <name evidence="1" type="ORF">SARC_05143</name>
</gene>